<feature type="coiled-coil region" evidence="1">
    <location>
        <begin position="86"/>
        <end position="116"/>
    </location>
</feature>
<comment type="caution">
    <text evidence="2">The sequence shown here is derived from an EMBL/GenBank/DDBJ whole genome shotgun (WGS) entry which is preliminary data.</text>
</comment>
<dbReference type="AlphaFoldDB" id="A0A2A2L315"/>
<feature type="coiled-coil region" evidence="1">
    <location>
        <begin position="190"/>
        <end position="217"/>
    </location>
</feature>
<dbReference type="Proteomes" id="UP000218231">
    <property type="component" value="Unassembled WGS sequence"/>
</dbReference>
<evidence type="ECO:0000313" key="3">
    <source>
        <dbReference type="Proteomes" id="UP000218231"/>
    </source>
</evidence>
<organism evidence="2 3">
    <name type="scientific">Diploscapter pachys</name>
    <dbReference type="NCBI Taxonomy" id="2018661"/>
    <lineage>
        <taxon>Eukaryota</taxon>
        <taxon>Metazoa</taxon>
        <taxon>Ecdysozoa</taxon>
        <taxon>Nematoda</taxon>
        <taxon>Chromadorea</taxon>
        <taxon>Rhabditida</taxon>
        <taxon>Rhabditina</taxon>
        <taxon>Rhabditomorpha</taxon>
        <taxon>Rhabditoidea</taxon>
        <taxon>Rhabditidae</taxon>
        <taxon>Diploscapter</taxon>
    </lineage>
</organism>
<keyword evidence="1" id="KW-0175">Coiled coil</keyword>
<name>A0A2A2L315_9BILA</name>
<dbReference type="EMBL" id="LIAE01007230">
    <property type="protein sequence ID" value="PAV80656.1"/>
    <property type="molecule type" value="Genomic_DNA"/>
</dbReference>
<reference evidence="2 3" key="1">
    <citation type="journal article" date="2017" name="Curr. Biol.">
        <title>Genome architecture and evolution of a unichromosomal asexual nematode.</title>
        <authorList>
            <person name="Fradin H."/>
            <person name="Zegar C."/>
            <person name="Gutwein M."/>
            <person name="Lucas J."/>
            <person name="Kovtun M."/>
            <person name="Corcoran D."/>
            <person name="Baugh L.R."/>
            <person name="Kiontke K."/>
            <person name="Gunsalus K."/>
            <person name="Fitch D.H."/>
            <person name="Piano F."/>
        </authorList>
    </citation>
    <scope>NUCLEOTIDE SEQUENCE [LARGE SCALE GENOMIC DNA]</scope>
    <source>
        <strain evidence="2">PF1309</strain>
    </source>
</reference>
<evidence type="ECO:0000256" key="1">
    <source>
        <dbReference type="SAM" id="Coils"/>
    </source>
</evidence>
<accession>A0A2A2L315</accession>
<gene>
    <name evidence="2" type="ORF">WR25_12765</name>
</gene>
<keyword evidence="3" id="KW-1185">Reference proteome</keyword>
<dbReference type="OrthoDB" id="5839662at2759"/>
<protein>
    <submittedName>
        <fullName evidence="2">Uncharacterized protein</fullName>
    </submittedName>
</protein>
<proteinExistence type="predicted"/>
<evidence type="ECO:0000313" key="2">
    <source>
        <dbReference type="EMBL" id="PAV80656.1"/>
    </source>
</evidence>
<feature type="coiled-coil region" evidence="1">
    <location>
        <begin position="241"/>
        <end position="268"/>
    </location>
</feature>
<sequence>MVFWLVGTQAVHQYLAERAEKQREQAQLEADVRDRADARATELEKTRTECRTQTDVANKKLEQEKIRADAEIRLQDGRHSHEKHMSEETTRRLNNIADQARDLNNMQVRLQAEANETDRVAREDDERLKKRREEFMGHVKAIQQEHYQMMRQKEAQIEQILAAAHMDQKRAEEDFEQEKGWQKQLVKVMRKERKEQCKRMEKEINDATARREEDEDRMMEDLKEQERKMIQIHVEQRKTLYSLMKENAEDYRARMDELNSKLAEVKDATPMFSDENKIPTQSPDFTSMKNSVLRSLSKCASSRPLSHGLAEDLLDYVFFFCVGCREHSLIPIDQFTPSEKKQLEKDLFFAIPRLETNLSETYNNLGGESIAGFRRTRSGLQFLQEDIVFEQSNVDVDMLMNELMRSDFVKEIDRRLRHWKKIREWNPHDILNLRFVPPSHDWWLEEQREASWKKYGANKMTLPILSTASA</sequence>